<evidence type="ECO:0000313" key="1">
    <source>
        <dbReference type="Proteomes" id="UP000504635"/>
    </source>
</evidence>
<dbReference type="GeneID" id="115883001"/>
<organism evidence="1 2">
    <name type="scientific">Sitophilus oryzae</name>
    <name type="common">Rice weevil</name>
    <name type="synonym">Curculio oryzae</name>
    <dbReference type="NCBI Taxonomy" id="7048"/>
    <lineage>
        <taxon>Eukaryota</taxon>
        <taxon>Metazoa</taxon>
        <taxon>Ecdysozoa</taxon>
        <taxon>Arthropoda</taxon>
        <taxon>Hexapoda</taxon>
        <taxon>Insecta</taxon>
        <taxon>Pterygota</taxon>
        <taxon>Neoptera</taxon>
        <taxon>Endopterygota</taxon>
        <taxon>Coleoptera</taxon>
        <taxon>Polyphaga</taxon>
        <taxon>Cucujiformia</taxon>
        <taxon>Curculionidae</taxon>
        <taxon>Dryophthorinae</taxon>
        <taxon>Sitophilus</taxon>
    </lineage>
</organism>
<dbReference type="InParanoid" id="A0A6J2Y071"/>
<name>A0A6J2Y071_SITOR</name>
<keyword evidence="1" id="KW-1185">Reference proteome</keyword>
<accession>A0A6J2Y071</accession>
<evidence type="ECO:0000313" key="2">
    <source>
        <dbReference type="RefSeq" id="XP_030757133.1"/>
    </source>
</evidence>
<sequence length="356" mass="41597">MTEVDVFISNYTLVDPEIYQLWIEGNTASEAVAILDKKGLGKKTGASLELIASDVLDHFRTYSLLEKLLSYPNKLQEQSAFQIEPHTRQLLIEKYYEFDDDVVRELLGKKLSSKNRRDLDEVSEKTGKPLKSCRRQFDNIKRVYKAVEEMPGSKVENIKNSFHLSEDLARKYASIVFLASIRFETSKKKLQSMTFPAWKKCCEVIMDHWTYKLVNTECYDIEMDKEFLIELRDLKILLEREKDHKQLVCLTLKPRLLQKSYSELDSNFKKYTAAIITLASTLHRSRDMKNLFVEFSQILDLFKTGNWSAHDLQEFFNAYTSCALDLDILRKNTELKTCWEKFMKVIGVCMVVMYST</sequence>
<dbReference type="PANTHER" id="PTHR13223">
    <property type="entry name" value="ACIDIC FIBROBLAST GROWTH FACTOR INTRACELLULAR BINDING PROTEIN"/>
    <property type="match status" value="1"/>
</dbReference>
<protein>
    <submittedName>
        <fullName evidence="2">Acidic fibroblast growth factor intracellular-binding protein</fullName>
    </submittedName>
</protein>
<dbReference type="AlphaFoldDB" id="A0A6J2Y071"/>
<proteinExistence type="predicted"/>
<dbReference type="GO" id="GO:0005634">
    <property type="term" value="C:nucleus"/>
    <property type="evidence" value="ECO:0007669"/>
    <property type="project" value="TreeGrafter"/>
</dbReference>
<dbReference type="KEGG" id="soy:115883001"/>
<gene>
    <name evidence="2" type="primary">LOC115883001</name>
</gene>
<dbReference type="PANTHER" id="PTHR13223:SF2">
    <property type="entry name" value="ACIDIC FIBROBLAST GROWTH FACTOR INTRACELLULAR-BINDING PROTEIN"/>
    <property type="match status" value="1"/>
</dbReference>
<dbReference type="RefSeq" id="XP_030757133.1">
    <property type="nucleotide sequence ID" value="XM_030901273.1"/>
</dbReference>
<dbReference type="Pfam" id="PF05427">
    <property type="entry name" value="FIBP"/>
    <property type="match status" value="1"/>
</dbReference>
<dbReference type="OrthoDB" id="16955at2759"/>
<reference evidence="2" key="1">
    <citation type="submission" date="2025-08" db="UniProtKB">
        <authorList>
            <consortium name="RefSeq"/>
        </authorList>
    </citation>
    <scope>IDENTIFICATION</scope>
    <source>
        <tissue evidence="2">Gonads</tissue>
    </source>
</reference>
<dbReference type="CTD" id="9158"/>
<dbReference type="Proteomes" id="UP000504635">
    <property type="component" value="Unplaced"/>
</dbReference>
<dbReference type="InterPro" id="IPR008614">
    <property type="entry name" value="FIBP"/>
</dbReference>
<dbReference type="FunCoup" id="A0A6J2Y071">
    <property type="interactions" value="1896"/>
</dbReference>